<evidence type="ECO:0000256" key="4">
    <source>
        <dbReference type="ARBA" id="ARBA00021096"/>
    </source>
</evidence>
<feature type="transmembrane region" description="Helical" evidence="17">
    <location>
        <begin position="550"/>
        <end position="569"/>
    </location>
</feature>
<evidence type="ECO:0000256" key="15">
    <source>
        <dbReference type="ARBA" id="ARBA00023136"/>
    </source>
</evidence>
<evidence type="ECO:0000256" key="8">
    <source>
        <dbReference type="ARBA" id="ARBA00022792"/>
    </source>
</evidence>
<feature type="transmembrane region" description="Helical" evidence="17">
    <location>
        <begin position="49"/>
        <end position="72"/>
    </location>
</feature>
<keyword evidence="9" id="KW-1278">Translocase</keyword>
<evidence type="ECO:0000256" key="9">
    <source>
        <dbReference type="ARBA" id="ARBA00022967"/>
    </source>
</evidence>
<sequence length="584" mass="66459">MIFYCTVFSLCLMGFSLFLFVVSLVFSYFGLSLFIELNLLYLVQGSFDVVFYVDWMTCLFMSFVFYIASLIFNYSSEYMNGDMYLKRFIFLMMMFVFSMMMLIISMNLVSILLGWDGLGLVSYALVIYYQNVKSFNAGMLTALSNRVGDAAILVAIAAMSGVAGSWNFLFYSNRGMALVVTLLILAAITKSAQIPFSSWLPAAMAAPTPVSSLVHSSTLVTAGVYLLIRISSFLDRGVLNILLYLSLFTMFMAGVSANFEWDLKKIIALSTLSQLGLMISILCLGGTNLAFFHLLTHALFKALLFMCAGTIIHNMGDVQDIRFMGGQVYFLPFTCMCMSVSNFALCGIPFMAGFYSKDLVAEFLSMSISGWLVYLIFYFSIGLTVSYSIRLSYFIFFGDYNVSSLSSLSEKNNLIMNKSMIGLIFLVVVMGSVFSWLFMPVPYFIYLPLSMKLMTCLMILAGVMCGSEIFKMKHYYKKMMSYKLMVFLSGMWNMPILSTLGFVKPFLFMGKKFFKKFDHGWFEYYGSSGFSNFLYWLVKNLQIYGLQHIKIYFLIYLFFLCLILFMVYLNSLFMKHSIEDTKMV</sequence>
<feature type="transmembrane region" description="Helical" evidence="17">
    <location>
        <begin position="482"/>
        <end position="502"/>
    </location>
</feature>
<evidence type="ECO:0000256" key="2">
    <source>
        <dbReference type="ARBA" id="ARBA00004448"/>
    </source>
</evidence>
<feature type="transmembrane region" description="Helical" evidence="17">
    <location>
        <begin position="84"/>
        <end position="104"/>
    </location>
</feature>
<feature type="transmembrane region" description="Helical" evidence="17">
    <location>
        <begin position="522"/>
        <end position="538"/>
    </location>
</feature>
<dbReference type="InterPro" id="IPR010934">
    <property type="entry name" value="NADH_DH_su5_C"/>
</dbReference>
<comment type="catalytic activity">
    <reaction evidence="16 17">
        <text>a ubiquinone + NADH + 5 H(+)(in) = a ubiquinol + NAD(+) + 4 H(+)(out)</text>
        <dbReference type="Rhea" id="RHEA:29091"/>
        <dbReference type="Rhea" id="RHEA-COMP:9565"/>
        <dbReference type="Rhea" id="RHEA-COMP:9566"/>
        <dbReference type="ChEBI" id="CHEBI:15378"/>
        <dbReference type="ChEBI" id="CHEBI:16389"/>
        <dbReference type="ChEBI" id="CHEBI:17976"/>
        <dbReference type="ChEBI" id="CHEBI:57540"/>
        <dbReference type="ChEBI" id="CHEBI:57945"/>
        <dbReference type="EC" id="7.1.1.2"/>
    </reaction>
</comment>
<feature type="domain" description="NADH-Ubiquinone oxidoreductase (complex I) chain 5 N-terminal" evidence="19">
    <location>
        <begin position="46"/>
        <end position="88"/>
    </location>
</feature>
<dbReference type="Pfam" id="PF00361">
    <property type="entry name" value="Proton_antipo_M"/>
    <property type="match status" value="1"/>
</dbReference>
<evidence type="ECO:0000256" key="5">
    <source>
        <dbReference type="ARBA" id="ARBA00022448"/>
    </source>
</evidence>
<organism evidence="21">
    <name type="scientific">Scolytinae sp. BMNH 1274290</name>
    <dbReference type="NCBI Taxonomy" id="2558038"/>
    <lineage>
        <taxon>Eukaryota</taxon>
        <taxon>Metazoa</taxon>
        <taxon>Ecdysozoa</taxon>
        <taxon>Arthropoda</taxon>
        <taxon>Hexapoda</taxon>
        <taxon>Insecta</taxon>
        <taxon>Pterygota</taxon>
        <taxon>Neoptera</taxon>
        <taxon>Endopterygota</taxon>
        <taxon>Coleoptera</taxon>
        <taxon>Polyphaga</taxon>
        <taxon>Cucujiformia</taxon>
        <taxon>Curculionidae</taxon>
        <taxon>Scolytinae</taxon>
    </lineage>
</organism>
<keyword evidence="7 17" id="KW-0812">Transmembrane</keyword>
<dbReference type="GO" id="GO:0042773">
    <property type="term" value="P:ATP synthesis coupled electron transport"/>
    <property type="evidence" value="ECO:0007669"/>
    <property type="project" value="InterPro"/>
</dbReference>
<keyword evidence="8" id="KW-0999">Mitochondrion inner membrane</keyword>
<feature type="transmembrane region" description="Helical" evidence="17">
    <location>
        <begin position="371"/>
        <end position="398"/>
    </location>
</feature>
<dbReference type="AlphaFoldDB" id="A0A126TF93"/>
<evidence type="ECO:0000256" key="11">
    <source>
        <dbReference type="ARBA" id="ARBA00022989"/>
    </source>
</evidence>
<dbReference type="EC" id="7.1.1.2" evidence="3 17"/>
<feature type="transmembrane region" description="Helical" evidence="17">
    <location>
        <begin position="419"/>
        <end position="439"/>
    </location>
</feature>
<feature type="transmembrane region" description="Helical" evidence="17">
    <location>
        <begin position="175"/>
        <end position="192"/>
    </location>
</feature>
<feature type="transmembrane region" description="Helical" evidence="17">
    <location>
        <begin position="445"/>
        <end position="470"/>
    </location>
</feature>
<evidence type="ECO:0000256" key="3">
    <source>
        <dbReference type="ARBA" id="ARBA00012944"/>
    </source>
</evidence>
<keyword evidence="11 17" id="KW-1133">Transmembrane helix</keyword>
<keyword evidence="6" id="KW-0679">Respiratory chain</keyword>
<evidence type="ECO:0000256" key="13">
    <source>
        <dbReference type="ARBA" id="ARBA00023075"/>
    </source>
</evidence>
<evidence type="ECO:0000256" key="1">
    <source>
        <dbReference type="ARBA" id="ARBA00003257"/>
    </source>
</evidence>
<evidence type="ECO:0000256" key="17">
    <source>
        <dbReference type="RuleBase" id="RU003404"/>
    </source>
</evidence>
<comment type="similarity">
    <text evidence="17">Belongs to the complex I subunit 5 family.</text>
</comment>
<dbReference type="GO" id="GO:0003954">
    <property type="term" value="F:NADH dehydrogenase activity"/>
    <property type="evidence" value="ECO:0007669"/>
    <property type="project" value="TreeGrafter"/>
</dbReference>
<evidence type="ECO:0000256" key="12">
    <source>
        <dbReference type="ARBA" id="ARBA00023027"/>
    </source>
</evidence>
<evidence type="ECO:0000256" key="7">
    <source>
        <dbReference type="ARBA" id="ARBA00022692"/>
    </source>
</evidence>
<feature type="domain" description="NADH dehydrogenase subunit 5 C-terminal" evidence="20">
    <location>
        <begin position="387"/>
        <end position="566"/>
    </location>
</feature>
<dbReference type="GO" id="GO:0005743">
    <property type="term" value="C:mitochondrial inner membrane"/>
    <property type="evidence" value="ECO:0007669"/>
    <property type="project" value="UniProtKB-SubCell"/>
</dbReference>
<keyword evidence="5 17" id="KW-0813">Transport</keyword>
<evidence type="ECO:0000256" key="6">
    <source>
        <dbReference type="ARBA" id="ARBA00022660"/>
    </source>
</evidence>
<dbReference type="GO" id="GO:0008137">
    <property type="term" value="F:NADH dehydrogenase (ubiquinone) activity"/>
    <property type="evidence" value="ECO:0007669"/>
    <property type="project" value="UniProtKB-EC"/>
</dbReference>
<feature type="transmembrane region" description="Helical" evidence="17">
    <location>
        <begin position="150"/>
        <end position="169"/>
    </location>
</feature>
<evidence type="ECO:0000256" key="16">
    <source>
        <dbReference type="ARBA" id="ARBA00049551"/>
    </source>
</evidence>
<evidence type="ECO:0000313" key="21">
    <source>
        <dbReference type="EMBL" id="AML26176.1"/>
    </source>
</evidence>
<dbReference type="EMBL" id="KT696208">
    <property type="protein sequence ID" value="AML26176.1"/>
    <property type="molecule type" value="Genomic_DNA"/>
</dbReference>
<dbReference type="GO" id="GO:0015990">
    <property type="term" value="P:electron transport coupled proton transport"/>
    <property type="evidence" value="ECO:0007669"/>
    <property type="project" value="TreeGrafter"/>
</dbReference>
<reference evidence="21" key="1">
    <citation type="submission" date="2015-09" db="EMBL/GenBank/DDBJ databases">
        <title>Capturing the unknown biodiversity of arthropods in tropical forests using metagenomics.</title>
        <authorList>
            <person name="Andujar C."/>
            <person name="Creedy T.J."/>
            <person name="Garner B."/>
            <person name="Canty R."/>
            <person name="Warner H.B."/>
            <person name="Lipecki J."/>
            <person name="Crampton-Platt A."/>
            <person name="Gabrielli M."/>
            <person name="Croydon-Veleslavov I.A."/>
            <person name="Lim J.L."/>
            <person name="Linard B."/>
            <person name="Vogler A."/>
        </authorList>
    </citation>
    <scope>NUCLEOTIDE SEQUENCE</scope>
</reference>
<dbReference type="PANTHER" id="PTHR42829">
    <property type="entry name" value="NADH-UBIQUINONE OXIDOREDUCTASE CHAIN 5"/>
    <property type="match status" value="1"/>
</dbReference>
<dbReference type="Pfam" id="PF00662">
    <property type="entry name" value="Proton_antipo_N"/>
    <property type="match status" value="1"/>
</dbReference>
<evidence type="ECO:0000259" key="18">
    <source>
        <dbReference type="Pfam" id="PF00361"/>
    </source>
</evidence>
<feature type="transmembrane region" description="Helical" evidence="17">
    <location>
        <begin position="328"/>
        <end position="351"/>
    </location>
</feature>
<feature type="transmembrane region" description="Helical" evidence="17">
    <location>
        <begin position="213"/>
        <end position="232"/>
    </location>
</feature>
<protein>
    <recommendedName>
        <fullName evidence="4 17">NADH-ubiquinone oxidoreductase chain 5</fullName>
        <ecNumber evidence="3 17">7.1.1.2</ecNumber>
    </recommendedName>
</protein>
<dbReference type="InterPro" id="IPR001750">
    <property type="entry name" value="ND/Mrp_TM"/>
</dbReference>
<evidence type="ECO:0000256" key="10">
    <source>
        <dbReference type="ARBA" id="ARBA00022982"/>
    </source>
</evidence>
<keyword evidence="15 17" id="KW-0472">Membrane</keyword>
<accession>A0A126TF93</accession>
<feature type="domain" description="NADH:quinone oxidoreductase/Mrp antiporter transmembrane" evidence="18">
    <location>
        <begin position="105"/>
        <end position="384"/>
    </location>
</feature>
<evidence type="ECO:0000256" key="14">
    <source>
        <dbReference type="ARBA" id="ARBA00023128"/>
    </source>
</evidence>
<dbReference type="InterPro" id="IPR003945">
    <property type="entry name" value="NU5C-like"/>
</dbReference>
<name>A0A126TF93_9CUCU</name>
<keyword evidence="13 17" id="KW-0830">Ubiquinone</keyword>
<evidence type="ECO:0000259" key="19">
    <source>
        <dbReference type="Pfam" id="PF00662"/>
    </source>
</evidence>
<dbReference type="Pfam" id="PF06455">
    <property type="entry name" value="NADH5_C"/>
    <property type="match status" value="1"/>
</dbReference>
<gene>
    <name evidence="21" type="primary">ND5</name>
</gene>
<geneLocation type="mitochondrion" evidence="21"/>
<dbReference type="PANTHER" id="PTHR42829:SF2">
    <property type="entry name" value="NADH-UBIQUINONE OXIDOREDUCTASE CHAIN 5"/>
    <property type="match status" value="1"/>
</dbReference>
<feature type="transmembrane region" description="Helical" evidence="17">
    <location>
        <begin position="238"/>
        <end position="259"/>
    </location>
</feature>
<keyword evidence="12 17" id="KW-0520">NAD</keyword>
<dbReference type="PRINTS" id="PR01434">
    <property type="entry name" value="NADHDHGNASE5"/>
</dbReference>
<proteinExistence type="inferred from homology"/>
<evidence type="ECO:0000259" key="20">
    <source>
        <dbReference type="Pfam" id="PF06455"/>
    </source>
</evidence>
<feature type="transmembrane region" description="Helical" evidence="17">
    <location>
        <begin position="7"/>
        <end position="29"/>
    </location>
</feature>
<feature type="transmembrane region" description="Helical" evidence="17">
    <location>
        <begin position="266"/>
        <end position="292"/>
    </location>
</feature>
<comment type="subcellular location">
    <subcellularLocation>
        <location evidence="2">Mitochondrion inner membrane</location>
        <topology evidence="2">Multi-pass membrane protein</topology>
    </subcellularLocation>
</comment>
<comment type="function">
    <text evidence="17">Core subunit of the mitochondrial membrane respiratory chain NADH dehydrogenase (Complex I) which catalyzes electron transfer from NADH through the respiratory chain, using ubiquinone as an electron acceptor. Essential for the catalytic activity and assembly of complex I.</text>
</comment>
<keyword evidence="10" id="KW-0249">Electron transport</keyword>
<comment type="function">
    <text evidence="1">Core subunit of the mitochondrial membrane respiratory chain NADH dehydrogenase (Complex I) that is believed to belong to the minimal assembly required for catalysis. Complex I functions in the transfer of electrons from NADH to the respiratory chain. The immediate electron acceptor for the enzyme is believed to be ubiquinone.</text>
</comment>
<dbReference type="InterPro" id="IPR001516">
    <property type="entry name" value="Proton_antipo_N"/>
</dbReference>
<keyword evidence="14 17" id="KW-0496">Mitochondrion</keyword>